<dbReference type="OrthoDB" id="9815414at2"/>
<proteinExistence type="predicted"/>
<dbReference type="Proteomes" id="UP000034071">
    <property type="component" value="Chromosome"/>
</dbReference>
<dbReference type="GO" id="GO:0005576">
    <property type="term" value="C:extracellular region"/>
    <property type="evidence" value="ECO:0007669"/>
    <property type="project" value="UniProtKB-SubCell"/>
</dbReference>
<dbReference type="InterPro" id="IPR003284">
    <property type="entry name" value="Sal_SpvB"/>
</dbReference>
<evidence type="ECO:0000259" key="5">
    <source>
        <dbReference type="Pfam" id="PF08329"/>
    </source>
</evidence>
<organism evidence="7 8">
    <name type="scientific">Kangiella geojedonensis</name>
    <dbReference type="NCBI Taxonomy" id="914150"/>
    <lineage>
        <taxon>Bacteria</taxon>
        <taxon>Pseudomonadati</taxon>
        <taxon>Pseudomonadota</taxon>
        <taxon>Gammaproteobacteria</taxon>
        <taxon>Kangiellales</taxon>
        <taxon>Kangiellaceae</taxon>
        <taxon>Kangiella</taxon>
    </lineage>
</organism>
<name>A0A0F6TPR0_9GAMM</name>
<evidence type="ECO:0000256" key="4">
    <source>
        <dbReference type="SAM" id="SignalP"/>
    </source>
</evidence>
<dbReference type="KEGG" id="kge:TQ33_0287"/>
<feature type="domain" description="Chitinase A N-terminal" evidence="5">
    <location>
        <begin position="57"/>
        <end position="127"/>
    </location>
</feature>
<evidence type="ECO:0000259" key="6">
    <source>
        <dbReference type="Pfam" id="PF12256"/>
    </source>
</evidence>
<feature type="signal peptide" evidence="4">
    <location>
        <begin position="1"/>
        <end position="24"/>
    </location>
</feature>
<dbReference type="Gene3D" id="2.60.40.10">
    <property type="entry name" value="Immunoglobulins"/>
    <property type="match status" value="1"/>
</dbReference>
<keyword evidence="8" id="KW-1185">Reference proteome</keyword>
<dbReference type="GO" id="GO:0004568">
    <property type="term" value="F:chitinase activity"/>
    <property type="evidence" value="ECO:0007669"/>
    <property type="project" value="InterPro"/>
</dbReference>
<dbReference type="GO" id="GO:0005737">
    <property type="term" value="C:cytoplasm"/>
    <property type="evidence" value="ECO:0007669"/>
    <property type="project" value="InterPro"/>
</dbReference>
<dbReference type="NCBIfam" id="TIGR01643">
    <property type="entry name" value="YD_repeat_2x"/>
    <property type="match status" value="1"/>
</dbReference>
<protein>
    <recommendedName>
        <fullName evidence="9">Insecticide toxin TcdB middle/N-terminal domain-containing protein</fullName>
    </recommendedName>
</protein>
<evidence type="ECO:0000256" key="2">
    <source>
        <dbReference type="ARBA" id="ARBA00022525"/>
    </source>
</evidence>
<keyword evidence="2" id="KW-0964">Secreted</keyword>
<dbReference type="PATRIC" id="fig|914150.5.peg.293"/>
<keyword evidence="4" id="KW-0732">Signal</keyword>
<dbReference type="SUPFAM" id="SSF81296">
    <property type="entry name" value="E set domains"/>
    <property type="match status" value="1"/>
</dbReference>
<dbReference type="InterPro" id="IPR028994">
    <property type="entry name" value="Integrin_alpha_N"/>
</dbReference>
<gene>
    <name evidence="7" type="ORF">TQ33_0287</name>
</gene>
<evidence type="ECO:0000313" key="7">
    <source>
        <dbReference type="EMBL" id="AKE51275.1"/>
    </source>
</evidence>
<dbReference type="InterPro" id="IPR014756">
    <property type="entry name" value="Ig_E-set"/>
</dbReference>
<dbReference type="InterPro" id="IPR022385">
    <property type="entry name" value="Rhs_assc_core"/>
</dbReference>
<dbReference type="Gene3D" id="2.180.10.10">
    <property type="entry name" value="RHS repeat-associated core"/>
    <property type="match status" value="1"/>
</dbReference>
<dbReference type="Pfam" id="PF12256">
    <property type="entry name" value="TcdB_toxin_midN"/>
    <property type="match status" value="1"/>
</dbReference>
<dbReference type="HOGENOM" id="CLU_000852_0_0_6"/>
<evidence type="ECO:0000313" key="8">
    <source>
        <dbReference type="Proteomes" id="UP000034071"/>
    </source>
</evidence>
<keyword evidence="3" id="KW-0843">Virulence</keyword>
<accession>A0A0F6TPR0</accession>
<dbReference type="STRING" id="914150.TQ33_0287"/>
<feature type="chain" id="PRO_5002510047" description="Insecticide toxin TcdB middle/N-terminal domain-containing protein" evidence="4">
    <location>
        <begin position="25"/>
        <end position="2362"/>
    </location>
</feature>
<feature type="domain" description="Insecticide toxin TcdB middle/N-terminal" evidence="6">
    <location>
        <begin position="877"/>
        <end position="1039"/>
    </location>
</feature>
<dbReference type="InterPro" id="IPR013540">
    <property type="entry name" value="ChitinaseA_N"/>
</dbReference>
<evidence type="ECO:0000256" key="1">
    <source>
        <dbReference type="ARBA" id="ARBA00004613"/>
    </source>
</evidence>
<evidence type="ECO:0000256" key="3">
    <source>
        <dbReference type="ARBA" id="ARBA00023026"/>
    </source>
</evidence>
<dbReference type="InterPro" id="IPR013783">
    <property type="entry name" value="Ig-like_fold"/>
</dbReference>
<dbReference type="Pfam" id="PF03534">
    <property type="entry name" value="SpvB"/>
    <property type="match status" value="1"/>
</dbReference>
<dbReference type="PANTHER" id="PTHR32305:SF15">
    <property type="entry name" value="PROTEIN RHSA-RELATED"/>
    <property type="match status" value="1"/>
</dbReference>
<dbReference type="EMBL" id="CP010975">
    <property type="protein sequence ID" value="AKE51275.1"/>
    <property type="molecule type" value="Genomic_DNA"/>
</dbReference>
<reference evidence="7 8" key="1">
    <citation type="submission" date="2015-02" db="EMBL/GenBank/DDBJ databases">
        <title>Complete genome sequence of Kangiella geojedonensis strain YCS-5T.</title>
        <authorList>
            <person name="Kim K.M."/>
        </authorList>
    </citation>
    <scope>NUCLEOTIDE SEQUENCE [LARGE SCALE GENOMIC DNA]</scope>
    <source>
        <strain evidence="7 8">YCS-5</strain>
    </source>
</reference>
<dbReference type="InterPro" id="IPR006530">
    <property type="entry name" value="YD"/>
</dbReference>
<dbReference type="InterPro" id="IPR022045">
    <property type="entry name" value="TcdB_toxin_mid/N"/>
</dbReference>
<comment type="subcellular location">
    <subcellularLocation>
        <location evidence="1">Secreted</location>
    </subcellularLocation>
</comment>
<sequence>MTLIRATKVFLALIIFLAISSLKAAPGAPENVEIRSDEASKYVLIHGDVPFLVPVKASDDDGNFSVSWDENSGADYYQYRVCEDGVCGDWEQTGANSVGIQVNGAGDFTVEVSACDASGCSSVSSSEELYVNPQTVISEESPEAAPLRNTMTTADIPAALDSSDKVGAVAGQFRVNESGQATYNVPIFTPKGRGGIKPSVSLSYSSQGGHGTLGVGWSLATGSAITRCRQTSEIDGVDKGITLTLDDRFCLDGQRLILASGVYGEANSTYRTEIASQTKVVAKGTAGEGPSYFEVYRKDGSKSLYGYTSDSQLEANVVNSLSGSAVSSDVQDTVIRWSQSSYIDNPYLNTPNTIHYEYQKSENFGEQVLEKITYPPSVEIDFVYQRTFIQGGMSVGGYSRTSKKLTQIIVRDNNIDVRKYDLAYKTKQQSPMSEFEDGPFLDPGYTVTVDQYPLRLNRITESAKNSSGIWISKKPTDFEWIENTSGYYEGNFETELEAPTWVTEYDSKIFRGNFQAGDINGDGNQDLVYAEKRPSDGSIIYRILKSKGGNYDQIGGSFEPINSSQNIGVQGPERDDFTWSLFDYNGDGYTDLFTTDHNGSGSYDIKVLKGGLVGYFGYNSIVSGITTTSHKTSRPQDYNGDGLPDLLIKNGSGWQVLWMEKTGESTSPQEWGSPQPISFIGFPEKPESNFTGGYVYLEDFEMNKHRVADFNGDGSADLVVTRTITKQYTCGEGGELEPLSCSEEVSKADYIALSDGNGNFSKSTALPSGVAKDSDDNRIEQFSDVNGDSLADYLYKDKSDDYWYYRLNTGIKLLSPVKLIAVGTSAYPVLLDYNSDGRKDIVFTKSGDLHVVAGKELGFHYEAISTNIRIGTGNRVSSYADVNGDGILEHLRIDMSSSTHTIRVDRPKQPDETHRYVINKIKNGMSNVTDITYKPLTTDSDLYTKGSGAANLAWGAGANCSTNNRTNCSPVFDLNGPMYVVSEVESTSPTVTNPAGKSGVSYRYGEARMQAKGRGFLGFEWLETKDLQTGVITRTEYRQDYPFIGSPLRTTVKINNQVISDSYNQWAKKGIVLGSNKKIVFPYIFRSAETQWNLNTSGGTTLNSQTLTQSEYDDFANVTKQITIQSESTLYSPGDDFIPSLDSSTGLTKIVTNNSYNENILKWQLGRLTSASVRHDRNGDSITRDSAFQYYADTGFLKKEIIEPNSSDIREKLTTVYQYDNYGNITLKRTCSLNVSDCLNSTNVDDTDPYHINRWTESIYDSDGRYVTKSKNAYGQVTQQVFSRNALGQPIESRSLSGVTTLNGYGAFGHKYFSYNSAGNWSKETKFLCNSNCPSLAVYGVKSEVATGKKSYVYFDALGREIQKAAIGFDGRYSVTTTEFNLRGLAVKATEPKLRDYPYSSVSDAYFATTDYDVLGRPEVITNPDDGTTEIAYEGKQVITTNPLLQVKTEKKDSSGKTVEVIDNKLNSLHYDYNATGDLTTLTFVNQVQSEMQYDDLGRKISMKDADKGGADGKAWTYEYNALGELVTQTDAKSQTIITYRDRLGRIIKRLDKNSSGTITGNHQWFYNNNASPTNYGYDVGKVYKEIDYISGYEVLYGYDDIGRLDQTSTYIDNELYIASTVFDQFGRVFQSFDAASSEFANAGTRNVYNPYGYLESVHDARGEPQLSNRLHFIEAMDARGNVTVEIKGTDTRTATTYFADTGRLKTISTESNNKQIQLLEYYWDAIGNLKWRETKDTVTNDMIREDFLYDELNRLTSADHPNESMDITYFDNGNIRTKSGVGTYSYGGACNGVTAGPHAVTQTTSAEGDATTYCYDENGNMLSGDGRTMSYSTFDKLVRVDKGGHTTKFDYAPSRSRYKRVDIADGKTTTTYYVGNVEIIKHSDKSYTTYRRNLGGALVEEKTNGTKKIHYLHKDHLGSTDVITNTSGNVVQHFSFNAFGERRDPINWETYTSGSFLSLSPMSSALSMRGYTGHEQVDEVGLIHMNGRVYDSKLGRFIQADPHIQAPSDSQNLNRYSYVNNNPLSYTDPTGYFLKNLLNPMRNITRGIMRAVGYEASSWLVKVGSMFCGPWAAACAAAGTYDLNRAFGASTGDALKAGIVAGATTYAFQQAGGGYEGYSYGDIIKDGLITAASYKDPKLGQALNYVFNGFDPNSVGDSTRNLVSAYGKVKASEEFERFARKNGMTLQELNLYMLGASFLGNEMVGTRFYQDFNQDGNNQQGIMGILSRNIPQGALITDQTLNKSIGLVFDVIDIALGYQGIITASGYDFIRNGNSTNVLYGHSLGTLDVSTLVARGWASSGKIYSLPFGNIAPANISTTLGEFDIVNGAVFGTIFNPWSNVTDCGSAMGLCHTYSENYKGK</sequence>
<dbReference type="NCBIfam" id="TIGR03696">
    <property type="entry name" value="Rhs_assc_core"/>
    <property type="match status" value="1"/>
</dbReference>
<evidence type="ECO:0008006" key="9">
    <source>
        <dbReference type="Google" id="ProtNLM"/>
    </source>
</evidence>
<dbReference type="GO" id="GO:0006032">
    <property type="term" value="P:chitin catabolic process"/>
    <property type="evidence" value="ECO:0007669"/>
    <property type="project" value="InterPro"/>
</dbReference>
<dbReference type="PANTHER" id="PTHR32305">
    <property type="match status" value="1"/>
</dbReference>
<dbReference type="InterPro" id="IPR050708">
    <property type="entry name" value="T6SS_VgrG/RHS"/>
</dbReference>
<dbReference type="SUPFAM" id="SSF69318">
    <property type="entry name" value="Integrin alpha N-terminal domain"/>
    <property type="match status" value="1"/>
</dbReference>
<dbReference type="Pfam" id="PF08329">
    <property type="entry name" value="ChitinaseA_N"/>
    <property type="match status" value="1"/>
</dbReference>